<evidence type="ECO:0000256" key="1">
    <source>
        <dbReference type="SAM" id="SignalP"/>
    </source>
</evidence>
<dbReference type="Proteomes" id="UP000242765">
    <property type="component" value="Unassembled WGS sequence"/>
</dbReference>
<keyword evidence="1" id="KW-0732">Signal</keyword>
<name>A0A1Y3CK16_9GAMM</name>
<comment type="caution">
    <text evidence="2">The sequence shown here is derived from an EMBL/GenBank/DDBJ whole genome shotgun (WGS) entry which is preliminary data.</text>
</comment>
<evidence type="ECO:0000313" key="3">
    <source>
        <dbReference type="Proteomes" id="UP000242765"/>
    </source>
</evidence>
<evidence type="ECO:0000313" key="2">
    <source>
        <dbReference type="EMBL" id="OTG65483.1"/>
    </source>
</evidence>
<protein>
    <submittedName>
        <fullName evidence="2">Uncharacterized protein</fullName>
    </submittedName>
</protein>
<sequence length="127" mass="14668">MKIIKQILSSTCILLLCSFTFANDSITTQNTAETIYDIFPGTIIIKNKQLVLYRCTSSGYQYPLHFNHMKDEQRIRELIKLYPKFWLTLNANPFEEKGRYRLAVEAIADEHLGESCHLNDALPPLES</sequence>
<gene>
    <name evidence="2" type="ORF">B9T28_08465</name>
</gene>
<dbReference type="OrthoDB" id="6712658at2"/>
<organism evidence="2 3">
    <name type="scientific">Acinetobacter silvestris</name>
    <dbReference type="NCBI Taxonomy" id="1977882"/>
    <lineage>
        <taxon>Bacteria</taxon>
        <taxon>Pseudomonadati</taxon>
        <taxon>Pseudomonadota</taxon>
        <taxon>Gammaproteobacteria</taxon>
        <taxon>Moraxellales</taxon>
        <taxon>Moraxellaceae</taxon>
        <taxon>Acinetobacter</taxon>
    </lineage>
</organism>
<accession>A0A1Y3CK16</accession>
<dbReference type="EMBL" id="NEGB01000004">
    <property type="protein sequence ID" value="OTG65483.1"/>
    <property type="molecule type" value="Genomic_DNA"/>
</dbReference>
<proteinExistence type="predicted"/>
<dbReference type="RefSeq" id="WP_086203546.1">
    <property type="nucleotide sequence ID" value="NZ_NEGB01000004.1"/>
</dbReference>
<dbReference type="AlphaFoldDB" id="A0A1Y3CK16"/>
<feature type="chain" id="PRO_5012124390" evidence="1">
    <location>
        <begin position="23"/>
        <end position="127"/>
    </location>
</feature>
<reference evidence="2 3" key="1">
    <citation type="submission" date="2017-04" db="EMBL/GenBank/DDBJ databases">
        <title>High diversity of culturable Acinetobacter species in natural soil and water ecosystems.</title>
        <authorList>
            <person name="Nemec A."/>
            <person name="Radolfova-Krizova L."/>
        </authorList>
    </citation>
    <scope>NUCLEOTIDE SEQUENCE [LARGE SCALE GENOMIC DNA]</scope>
    <source>
        <strain evidence="2 3">ANC 4999</strain>
    </source>
</reference>
<keyword evidence="3" id="KW-1185">Reference proteome</keyword>
<feature type="signal peptide" evidence="1">
    <location>
        <begin position="1"/>
        <end position="22"/>
    </location>
</feature>